<protein>
    <submittedName>
        <fullName evidence="3">Dehydrogenase</fullName>
    </submittedName>
</protein>
<dbReference type="InterPro" id="IPR037165">
    <property type="entry name" value="AldOxase/xan_DH_Mopterin-bd_sf"/>
</dbReference>
<proteinExistence type="predicted"/>
<dbReference type="Gene3D" id="3.90.1170.50">
    <property type="entry name" value="Aldehyde oxidase/xanthine dehydrogenase, a/b hammerhead"/>
    <property type="match status" value="1"/>
</dbReference>
<dbReference type="Proteomes" id="UP000233597">
    <property type="component" value="Unassembled WGS sequence"/>
</dbReference>
<dbReference type="InterPro" id="IPR012368">
    <property type="entry name" value="OxRdtase_Mopterin-bd_su_IorB"/>
</dbReference>
<accession>A0A2N3KWZ9</accession>
<dbReference type="OrthoDB" id="9767994at2"/>
<comment type="caution">
    <text evidence="3">The sequence shown here is derived from an EMBL/GenBank/DDBJ whole genome shotgun (WGS) entry which is preliminary data.</text>
</comment>
<dbReference type="Pfam" id="PF02738">
    <property type="entry name" value="MoCoBD_1"/>
    <property type="match status" value="1"/>
</dbReference>
<dbReference type="Gene3D" id="3.30.365.10">
    <property type="entry name" value="Aldehyde oxidase/xanthine dehydrogenase, molybdopterin binding domain"/>
    <property type="match status" value="4"/>
</dbReference>
<feature type="chain" id="PRO_5014988554" evidence="1">
    <location>
        <begin position="33"/>
        <end position="724"/>
    </location>
</feature>
<dbReference type="PROSITE" id="PS51318">
    <property type="entry name" value="TAT"/>
    <property type="match status" value="1"/>
</dbReference>
<dbReference type="PANTHER" id="PTHR47495:SF2">
    <property type="entry name" value="ALDEHYDE DEHYDROGENASE"/>
    <property type="match status" value="1"/>
</dbReference>
<evidence type="ECO:0000313" key="3">
    <source>
        <dbReference type="EMBL" id="PKR55020.1"/>
    </source>
</evidence>
<dbReference type="SMART" id="SM01008">
    <property type="entry name" value="Ald_Xan_dh_C"/>
    <property type="match status" value="1"/>
</dbReference>
<dbReference type="InterPro" id="IPR006311">
    <property type="entry name" value="TAT_signal"/>
</dbReference>
<gene>
    <name evidence="3" type="ORF">COO20_06445</name>
</gene>
<dbReference type="AlphaFoldDB" id="A0A2N3KWZ9"/>
<dbReference type="GO" id="GO:0016491">
    <property type="term" value="F:oxidoreductase activity"/>
    <property type="evidence" value="ECO:0007669"/>
    <property type="project" value="InterPro"/>
</dbReference>
<dbReference type="RefSeq" id="WP_101264863.1">
    <property type="nucleotide sequence ID" value="NZ_NWTK01000003.1"/>
</dbReference>
<evidence type="ECO:0000313" key="4">
    <source>
        <dbReference type="Proteomes" id="UP000233597"/>
    </source>
</evidence>
<organism evidence="3 4">
    <name type="scientific">Thalassospira marina</name>
    <dbReference type="NCBI Taxonomy" id="2048283"/>
    <lineage>
        <taxon>Bacteria</taxon>
        <taxon>Pseudomonadati</taxon>
        <taxon>Pseudomonadota</taxon>
        <taxon>Alphaproteobacteria</taxon>
        <taxon>Rhodospirillales</taxon>
        <taxon>Thalassospiraceae</taxon>
        <taxon>Thalassospira</taxon>
    </lineage>
</organism>
<keyword evidence="1" id="KW-0732">Signal</keyword>
<dbReference type="Pfam" id="PF20256">
    <property type="entry name" value="MoCoBD_2"/>
    <property type="match status" value="2"/>
</dbReference>
<dbReference type="SUPFAM" id="SSF56003">
    <property type="entry name" value="Molybdenum cofactor-binding domain"/>
    <property type="match status" value="2"/>
</dbReference>
<dbReference type="InterPro" id="IPR052516">
    <property type="entry name" value="N-heterocyclic_Hydroxylase"/>
</dbReference>
<evidence type="ECO:0000256" key="1">
    <source>
        <dbReference type="SAM" id="SignalP"/>
    </source>
</evidence>
<evidence type="ECO:0000259" key="2">
    <source>
        <dbReference type="SMART" id="SM01008"/>
    </source>
</evidence>
<name>A0A2N3KWZ9_9PROT</name>
<dbReference type="InterPro" id="IPR000674">
    <property type="entry name" value="Ald_Oxase/Xan_DH_a/b"/>
</dbReference>
<reference evidence="3 4" key="1">
    <citation type="submission" date="2017-09" db="EMBL/GenBank/DDBJ databases">
        <title>Biodiversity and function of Thalassospira species in the particle-attached aromatic-hydrocarbon-degrading consortia from the surface seawater of the South China Sea.</title>
        <authorList>
            <person name="Dong C."/>
            <person name="Liu R."/>
            <person name="Shao Z."/>
        </authorList>
    </citation>
    <scope>NUCLEOTIDE SEQUENCE [LARGE SCALE GENOMIC DNA]</scope>
    <source>
        <strain evidence="3 4">CSC1P2</strain>
    </source>
</reference>
<dbReference type="PANTHER" id="PTHR47495">
    <property type="entry name" value="ALDEHYDE DEHYDROGENASE"/>
    <property type="match status" value="1"/>
</dbReference>
<dbReference type="InterPro" id="IPR046867">
    <property type="entry name" value="AldOxase/xan_DH_MoCoBD2"/>
</dbReference>
<feature type="signal peptide" evidence="1">
    <location>
        <begin position="1"/>
        <end position="32"/>
    </location>
</feature>
<dbReference type="PIRSF" id="PIRSF036389">
    <property type="entry name" value="IOR_B"/>
    <property type="match status" value="1"/>
</dbReference>
<dbReference type="InterPro" id="IPR008274">
    <property type="entry name" value="AldOxase/xan_DH_MoCoBD1"/>
</dbReference>
<dbReference type="EMBL" id="NWTK01000003">
    <property type="protein sequence ID" value="PKR55020.1"/>
    <property type="molecule type" value="Genomic_DNA"/>
</dbReference>
<sequence length="724" mass="77779">MNHLLSRRGFLKGVGGSAAILCIGFTATGALAAKGDAAITSHEFNPFVKIDADGVVTIVLKHFEMGQGTTTGLTTLIAEELDANWDRIVTEFAPSDITRYAQTNSEFQGTAGSSSIRNSFMQYRQAGAMARQLLVKAAAREWMVDPRSITVENGMLYAQGKSGHFGEFVALASTLEAEGDISLKTPQDYRLIGKETLHRRDNIGKTNGTTPFAMDLHLPDMIVAVIRRAPKFGAKVARFSQGTVTDIIGFIDAKPLPDQSGIIVLAQNTWAAFQARDALDVGWDFTNAETRGSDQLVADHIALLDKAAEFDVTPDIDAGETSAKIAGAATQLQVDFVFPFLAHAPLEAVNCTIAPSENGVVMYDGCQFPSVSHPAVAKALGLEHEQVQVETLYAGGSFGRRASGTSDYNVEAAHAFDAAGRNRPVKLMWSREDDITGGYYRPMVAHRVAIGTDESGAITAWNHRIATKSLLKGSAFNRRMDRGIDRSSIGGVWGSLYQLPSFAIGLSDFHTAIPVAHWRSVCHSHTCYVMESMMDMLARNAGQDPIDYRLALIDAASPNGARMAGVIKRVRELANWQTGDERGFACHFAFQTCVAVIADIAVDGTSIHVNRLYIAIDCGTAVNPDIIRAQLEGGAGFALGAAMRNEITLQDGVVEQQNFPDYEPFRNGEMPAIDIAIMPSDGPATGVGEAGVPATAPALANAIFAKTGTRILQLPMTRSGFDFV</sequence>
<feature type="domain" description="Aldehyde oxidase/xanthine dehydrogenase a/b hammerhead" evidence="2">
    <location>
        <begin position="207"/>
        <end position="287"/>
    </location>
</feature>